<dbReference type="Pfam" id="PF17799">
    <property type="entry name" value="RRM_Rrp7"/>
    <property type="match status" value="1"/>
</dbReference>
<evidence type="ECO:0000256" key="1">
    <source>
        <dbReference type="ARBA" id="ARBA00006110"/>
    </source>
</evidence>
<evidence type="ECO:0000259" key="2">
    <source>
        <dbReference type="Pfam" id="PF12923"/>
    </source>
</evidence>
<organism evidence="4 5">
    <name type="scientific">Dekkera bruxellensis</name>
    <name type="common">Brettanomyces custersii</name>
    <dbReference type="NCBI Taxonomy" id="5007"/>
    <lineage>
        <taxon>Eukaryota</taxon>
        <taxon>Fungi</taxon>
        <taxon>Dikarya</taxon>
        <taxon>Ascomycota</taxon>
        <taxon>Saccharomycotina</taxon>
        <taxon>Pichiomycetes</taxon>
        <taxon>Pichiales</taxon>
        <taxon>Pichiaceae</taxon>
        <taxon>Brettanomyces</taxon>
    </lineage>
</organism>
<name>A0A3F2XZ41_DEKBR</name>
<dbReference type="Proteomes" id="UP000478008">
    <property type="component" value="Unassembled WGS sequence"/>
</dbReference>
<sequence>MTVTQVKGYTVLPVRLDATSQFKSLVHFLFIKKHVSKEIPEGKTRSLFFVNLPVGSSFASMKRLISEISLGANIESFHFCEYYDSESIISYGVNLNLSKLSNPDFGEKVQRNCIPVGCGIVTFLDKSGLDMAYNSIRKIALSVNTDIKIPKWDILGNAYIGSNRYRSKITGMVNDSNLLASNVASSMEEFENREHKVSLELNDMKEQVDEDGFTIVVGPHRKTKSGIIGSLKTAADLMHDEKYMRKVQKRQKNNFYRFQIRERKKQEVSDLLQKFKDDQERVRAMREKRRFNPY</sequence>
<evidence type="ECO:0000313" key="4">
    <source>
        <dbReference type="EMBL" id="VUG16833.1"/>
    </source>
</evidence>
<dbReference type="GO" id="GO:0000028">
    <property type="term" value="P:ribosomal small subunit assembly"/>
    <property type="evidence" value="ECO:0007669"/>
    <property type="project" value="TreeGrafter"/>
</dbReference>
<dbReference type="InterPro" id="IPR040447">
    <property type="entry name" value="RRM_Rrp7"/>
</dbReference>
<feature type="domain" description="Ribosomal RNA-processing protein 7 C-terminal" evidence="2">
    <location>
        <begin position="175"/>
        <end position="294"/>
    </location>
</feature>
<reference evidence="4 5" key="1">
    <citation type="submission" date="2019-07" db="EMBL/GenBank/DDBJ databases">
        <authorList>
            <person name="Friedrich A."/>
            <person name="Schacherer J."/>
        </authorList>
    </citation>
    <scope>NUCLEOTIDE SEQUENCE [LARGE SCALE GENOMIC DNA]</scope>
</reference>
<dbReference type="GO" id="GO:0032545">
    <property type="term" value="C:CURI complex"/>
    <property type="evidence" value="ECO:0007669"/>
    <property type="project" value="TreeGrafter"/>
</dbReference>
<dbReference type="STRING" id="5007.A0A3F2XZ41"/>
<keyword evidence="5" id="KW-1185">Reference proteome</keyword>
<dbReference type="EMBL" id="CABFWN010000001">
    <property type="protein sequence ID" value="VUG16833.1"/>
    <property type="molecule type" value="Genomic_DNA"/>
</dbReference>
<dbReference type="GO" id="GO:0034456">
    <property type="term" value="C:UTP-C complex"/>
    <property type="evidence" value="ECO:0007669"/>
    <property type="project" value="TreeGrafter"/>
</dbReference>
<proteinExistence type="inferred from homology"/>
<dbReference type="Gene3D" id="6.10.250.1770">
    <property type="match status" value="1"/>
</dbReference>
<dbReference type="PANTHER" id="PTHR13191:SF0">
    <property type="entry name" value="RIBOSOMAL RNA-PROCESSING PROTEIN 7 HOMOLOG A-RELATED"/>
    <property type="match status" value="1"/>
</dbReference>
<gene>
    <name evidence="4" type="ORF">DEBR0S1_26852G</name>
</gene>
<dbReference type="Pfam" id="PF12923">
    <property type="entry name" value="RRP7"/>
    <property type="match status" value="1"/>
</dbReference>
<dbReference type="GO" id="GO:0006364">
    <property type="term" value="P:rRNA processing"/>
    <property type="evidence" value="ECO:0007669"/>
    <property type="project" value="TreeGrafter"/>
</dbReference>
<evidence type="ECO:0000259" key="3">
    <source>
        <dbReference type="Pfam" id="PF17799"/>
    </source>
</evidence>
<comment type="similarity">
    <text evidence="1">Belongs to the RRP7 family.</text>
</comment>
<evidence type="ECO:0000313" key="5">
    <source>
        <dbReference type="Proteomes" id="UP000478008"/>
    </source>
</evidence>
<dbReference type="InterPro" id="IPR024326">
    <property type="entry name" value="RRP7_C"/>
</dbReference>
<dbReference type="AlphaFoldDB" id="A0A3F2XZ41"/>
<dbReference type="PANTHER" id="PTHR13191">
    <property type="entry name" value="RIBOSOMAL RNA PROCESSING PROTEIN 7-RELATED"/>
    <property type="match status" value="1"/>
</dbReference>
<dbReference type="CDD" id="cd12950">
    <property type="entry name" value="RRP7_Rrp7p"/>
    <property type="match status" value="1"/>
</dbReference>
<protein>
    <submittedName>
        <fullName evidence="4">DEBR0S1_26852g1_1</fullName>
    </submittedName>
</protein>
<accession>A0A3F2XZ41</accession>
<feature type="domain" description="Rrp7 RRM-like N-terminal" evidence="3">
    <location>
        <begin position="6"/>
        <end position="168"/>
    </location>
</feature>
<dbReference type="InterPro" id="IPR040446">
    <property type="entry name" value="RRP7"/>
</dbReference>
<dbReference type="OMA" id="GIHKWIA"/>